<keyword evidence="2" id="KW-1185">Reference proteome</keyword>
<protein>
    <submittedName>
        <fullName evidence="1">Uncharacterized protein</fullName>
    </submittedName>
</protein>
<name>B8CV24_SHEPW</name>
<dbReference type="EMBL" id="CP000472">
    <property type="protein sequence ID" value="ACJ31500.1"/>
    <property type="molecule type" value="Genomic_DNA"/>
</dbReference>
<organism evidence="1 2">
    <name type="scientific">Shewanella piezotolerans (strain WP3 / JCM 13877)</name>
    <dbReference type="NCBI Taxonomy" id="225849"/>
    <lineage>
        <taxon>Bacteria</taxon>
        <taxon>Pseudomonadati</taxon>
        <taxon>Pseudomonadota</taxon>
        <taxon>Gammaproteobacteria</taxon>
        <taxon>Alteromonadales</taxon>
        <taxon>Shewanellaceae</taxon>
        <taxon>Shewanella</taxon>
    </lineage>
</organism>
<gene>
    <name evidence="1" type="ordered locus">swp_4878</name>
</gene>
<evidence type="ECO:0000313" key="1">
    <source>
        <dbReference type="EMBL" id="ACJ31500.1"/>
    </source>
</evidence>
<accession>B8CV24</accession>
<dbReference type="KEGG" id="swp:swp_4878"/>
<dbReference type="AlphaFoldDB" id="B8CV24"/>
<dbReference type="Proteomes" id="UP000000753">
    <property type="component" value="Chromosome"/>
</dbReference>
<dbReference type="STRING" id="225849.swp_4878"/>
<dbReference type="HOGENOM" id="CLU_3316895_0_0_6"/>
<sequence length="39" mass="4367">MDLSGNTGKKPMLFKRVNDEQPNIDQTITTKSVSIDTRS</sequence>
<reference evidence="1 2" key="1">
    <citation type="journal article" date="2008" name="PLoS ONE">
        <title>Environmental adaptation: genomic analysis of the piezotolerant and psychrotolerant deep-sea iron reducing bacterium Shewanella piezotolerans WP3.</title>
        <authorList>
            <person name="Wang F."/>
            <person name="Wang J."/>
            <person name="Jian H."/>
            <person name="Zhang B."/>
            <person name="Li S."/>
            <person name="Wang F."/>
            <person name="Zeng X."/>
            <person name="Gao L."/>
            <person name="Bartlett D.H."/>
            <person name="Yu J."/>
            <person name="Hu S."/>
            <person name="Xiao X."/>
        </authorList>
    </citation>
    <scope>NUCLEOTIDE SEQUENCE [LARGE SCALE GENOMIC DNA]</scope>
    <source>
        <strain evidence="2">WP3 / JCM 13877</strain>
    </source>
</reference>
<evidence type="ECO:0000313" key="2">
    <source>
        <dbReference type="Proteomes" id="UP000000753"/>
    </source>
</evidence>
<proteinExistence type="predicted"/>